<keyword evidence="2" id="KW-1185">Reference proteome</keyword>
<name>A0A6F8PPV2_9GAMM</name>
<evidence type="ECO:0000313" key="2">
    <source>
        <dbReference type="Proteomes" id="UP000501466"/>
    </source>
</evidence>
<accession>A0A6F8PPV2</accession>
<dbReference type="Proteomes" id="UP000501466">
    <property type="component" value="Chromosome"/>
</dbReference>
<dbReference type="RefSeq" id="WP_173291890.1">
    <property type="nucleotide sequence ID" value="NZ_AP021888.1"/>
</dbReference>
<sequence length="205" mass="22724">MKTLKPVLSSSISLRGDDAIKLVEMVLDANNMIIEVSDSWDASAKAGNADSRLSASAVIGQSIDHFISGDSSVMYLDSALKLCRLKKQTLFKPYRCDSPTHKRFMEMELQPLANGQVKISHYLIREEAFGSPLYLKDVTRTSSAKEVVVRCSMCNQLKKPGTDTWLPPEEFQASQDAPLNVIHSVCPACQVAIWEFRVGRPESSD</sequence>
<dbReference type="AlphaFoldDB" id="A0A6F8PPV2"/>
<protein>
    <submittedName>
        <fullName evidence="1">Uncharacterized protein</fullName>
    </submittedName>
</protein>
<dbReference type="KEGG" id="tzo:THMIRHAT_18890"/>
<dbReference type="EMBL" id="AP021888">
    <property type="protein sequence ID" value="BBP44143.1"/>
    <property type="molecule type" value="Genomic_DNA"/>
</dbReference>
<reference evidence="2" key="1">
    <citation type="submission" date="2019-11" db="EMBL/GenBank/DDBJ databases">
        <title>Isolation and characterization of two novel species in the genus Thiomicrorhabdus.</title>
        <authorList>
            <person name="Mochizuki J."/>
            <person name="Kojima H."/>
            <person name="Fukui M."/>
        </authorList>
    </citation>
    <scope>NUCLEOTIDE SEQUENCE [LARGE SCALE GENOMIC DNA]</scope>
    <source>
        <strain evidence="2">AkT22</strain>
    </source>
</reference>
<proteinExistence type="predicted"/>
<organism evidence="1 2">
    <name type="scientific">Thiosulfativibrio zosterae</name>
    <dbReference type="NCBI Taxonomy" id="2675053"/>
    <lineage>
        <taxon>Bacteria</taxon>
        <taxon>Pseudomonadati</taxon>
        <taxon>Pseudomonadota</taxon>
        <taxon>Gammaproteobacteria</taxon>
        <taxon>Thiotrichales</taxon>
        <taxon>Piscirickettsiaceae</taxon>
        <taxon>Thiosulfativibrio</taxon>
    </lineage>
</organism>
<evidence type="ECO:0000313" key="1">
    <source>
        <dbReference type="EMBL" id="BBP44143.1"/>
    </source>
</evidence>
<gene>
    <name evidence="1" type="ORF">THMIRHAT_18890</name>
</gene>